<dbReference type="AlphaFoldDB" id="A0AAV0AZ08"/>
<feature type="compositionally biased region" description="Polar residues" evidence="1">
    <location>
        <begin position="10"/>
        <end position="24"/>
    </location>
</feature>
<name>A0AAV0AZ08_PHAPC</name>
<reference evidence="2" key="1">
    <citation type="submission" date="2022-06" db="EMBL/GenBank/DDBJ databases">
        <authorList>
            <consortium name="SYNGENTA / RWTH Aachen University"/>
        </authorList>
    </citation>
    <scope>NUCLEOTIDE SEQUENCE</scope>
</reference>
<feature type="region of interest" description="Disordered" evidence="1">
    <location>
        <begin position="1"/>
        <end position="30"/>
    </location>
</feature>
<proteinExistence type="predicted"/>
<evidence type="ECO:0000313" key="2">
    <source>
        <dbReference type="EMBL" id="CAH7674058.1"/>
    </source>
</evidence>
<protein>
    <submittedName>
        <fullName evidence="2">Uncharacterized protein</fullName>
    </submittedName>
</protein>
<evidence type="ECO:0000256" key="1">
    <source>
        <dbReference type="SAM" id="MobiDB-lite"/>
    </source>
</evidence>
<dbReference type="Proteomes" id="UP001153365">
    <property type="component" value="Unassembled WGS sequence"/>
</dbReference>
<dbReference type="EMBL" id="CALTRL010001889">
    <property type="protein sequence ID" value="CAH7674058.1"/>
    <property type="molecule type" value="Genomic_DNA"/>
</dbReference>
<accession>A0AAV0AZ08</accession>
<comment type="caution">
    <text evidence="2">The sequence shown here is derived from an EMBL/GenBank/DDBJ whole genome shotgun (WGS) entry which is preliminary data.</text>
</comment>
<organism evidence="2 3">
    <name type="scientific">Phakopsora pachyrhizi</name>
    <name type="common">Asian soybean rust disease fungus</name>
    <dbReference type="NCBI Taxonomy" id="170000"/>
    <lineage>
        <taxon>Eukaryota</taxon>
        <taxon>Fungi</taxon>
        <taxon>Dikarya</taxon>
        <taxon>Basidiomycota</taxon>
        <taxon>Pucciniomycotina</taxon>
        <taxon>Pucciniomycetes</taxon>
        <taxon>Pucciniales</taxon>
        <taxon>Phakopsoraceae</taxon>
        <taxon>Phakopsora</taxon>
    </lineage>
</organism>
<evidence type="ECO:0000313" key="3">
    <source>
        <dbReference type="Proteomes" id="UP001153365"/>
    </source>
</evidence>
<sequence length="127" mass="13512">MEQMIKPPQITYSSLPPSAPSTPNIHHHHHQTNQASAGFICSDDLDGSLACSVLVNNIGGLQAITSSSSDVSKLIGEWLAGAQNSSERQSGWPGVEELDNWRGPLSSSSNIGAPTTTTMGFVRLFFC</sequence>
<gene>
    <name evidence="2" type="ORF">PPACK8108_LOCUS8960</name>
</gene>
<keyword evidence="3" id="KW-1185">Reference proteome</keyword>